<keyword evidence="4" id="KW-0479">Metal-binding</keyword>
<dbReference type="Pfam" id="PF02449">
    <property type="entry name" value="Glyco_hydro_42"/>
    <property type="match status" value="1"/>
</dbReference>
<dbReference type="SUPFAM" id="SSF51445">
    <property type="entry name" value="(Trans)glycosidases"/>
    <property type="match status" value="1"/>
</dbReference>
<dbReference type="Gene3D" id="3.40.50.880">
    <property type="match status" value="1"/>
</dbReference>
<dbReference type="EMBL" id="CP094669">
    <property type="protein sequence ID" value="UOG74877.1"/>
    <property type="molecule type" value="Genomic_DNA"/>
</dbReference>
<dbReference type="PIRSF" id="PIRSF001084">
    <property type="entry name" value="B-galactosidase"/>
    <property type="match status" value="1"/>
</dbReference>
<evidence type="ECO:0000256" key="4">
    <source>
        <dbReference type="ARBA" id="ARBA00022723"/>
    </source>
</evidence>
<dbReference type="Pfam" id="PF08532">
    <property type="entry name" value="Glyco_hydro_42M"/>
    <property type="match status" value="1"/>
</dbReference>
<evidence type="ECO:0000256" key="9">
    <source>
        <dbReference type="SAM" id="SignalP"/>
    </source>
</evidence>
<feature type="domain" description="Glycoside hydrolase family 42 N-terminal" evidence="10">
    <location>
        <begin position="41"/>
        <end position="421"/>
    </location>
</feature>
<dbReference type="CDD" id="cd03143">
    <property type="entry name" value="A4_beta-galactosidase_middle_domain"/>
    <property type="match status" value="1"/>
</dbReference>
<dbReference type="RefSeq" id="WP_243798539.1">
    <property type="nucleotide sequence ID" value="NZ_CP094669.1"/>
</dbReference>
<keyword evidence="14" id="KW-1185">Reference proteome</keyword>
<dbReference type="InterPro" id="IPR003476">
    <property type="entry name" value="Glyco_hydro_42"/>
</dbReference>
<protein>
    <recommendedName>
        <fullName evidence="3 8">Beta-galactosidase</fullName>
        <shortName evidence="8">Beta-gal</shortName>
        <ecNumber evidence="3 8">3.2.1.23</ecNumber>
    </recommendedName>
</protein>
<dbReference type="Gene3D" id="2.60.40.1180">
    <property type="entry name" value="Golgi alpha-mannosidase II"/>
    <property type="match status" value="1"/>
</dbReference>
<dbReference type="EC" id="3.2.1.23" evidence="3 8"/>
<organism evidence="13 14">
    <name type="scientific">Hymenobacter tibetensis</name>
    <dbReference type="NCBI Taxonomy" id="497967"/>
    <lineage>
        <taxon>Bacteria</taxon>
        <taxon>Pseudomonadati</taxon>
        <taxon>Bacteroidota</taxon>
        <taxon>Cytophagia</taxon>
        <taxon>Cytophagales</taxon>
        <taxon>Hymenobacteraceae</taxon>
        <taxon>Hymenobacter</taxon>
    </lineage>
</organism>
<evidence type="ECO:0000313" key="13">
    <source>
        <dbReference type="EMBL" id="UOG74877.1"/>
    </source>
</evidence>
<dbReference type="InterPro" id="IPR013738">
    <property type="entry name" value="Beta_galactosidase_Trimer"/>
</dbReference>
<evidence type="ECO:0000256" key="1">
    <source>
        <dbReference type="ARBA" id="ARBA00001412"/>
    </source>
</evidence>
<dbReference type="PANTHER" id="PTHR36447">
    <property type="entry name" value="BETA-GALACTOSIDASE GANA"/>
    <property type="match status" value="1"/>
</dbReference>
<feature type="chain" id="PRO_5046839770" description="Beta-galactosidase" evidence="9">
    <location>
        <begin position="22"/>
        <end position="699"/>
    </location>
</feature>
<evidence type="ECO:0000256" key="6">
    <source>
        <dbReference type="ARBA" id="ARBA00022833"/>
    </source>
</evidence>
<evidence type="ECO:0000256" key="3">
    <source>
        <dbReference type="ARBA" id="ARBA00012756"/>
    </source>
</evidence>
<evidence type="ECO:0000259" key="10">
    <source>
        <dbReference type="Pfam" id="PF02449"/>
    </source>
</evidence>
<dbReference type="InterPro" id="IPR013529">
    <property type="entry name" value="Glyco_hydro_42_N"/>
</dbReference>
<gene>
    <name evidence="13" type="ORF">MTX78_22525</name>
</gene>
<keyword evidence="9" id="KW-0732">Signal</keyword>
<evidence type="ECO:0000259" key="12">
    <source>
        <dbReference type="Pfam" id="PF08533"/>
    </source>
</evidence>
<evidence type="ECO:0000256" key="2">
    <source>
        <dbReference type="ARBA" id="ARBA00005940"/>
    </source>
</evidence>
<comment type="similarity">
    <text evidence="2 8">Belongs to the glycosyl hydrolase 42 family.</text>
</comment>
<evidence type="ECO:0000256" key="5">
    <source>
        <dbReference type="ARBA" id="ARBA00022801"/>
    </source>
</evidence>
<comment type="catalytic activity">
    <reaction evidence="1 8">
        <text>Hydrolysis of terminal non-reducing beta-D-galactose residues in beta-D-galactosides.</text>
        <dbReference type="EC" id="3.2.1.23"/>
    </reaction>
</comment>
<keyword evidence="7 8" id="KW-0326">Glycosidase</keyword>
<sequence length="699" mass="79141">MKKAFLLLLLWCIAASGFAQSAQSPQRFFPKEKLTQIGVYYYPEHWDESQWDRDIKKIADLGFEYIHVGEFAWAFMEPKEGKYDFKWLDKVVDLADKNKMRVIMCTPTPTPPVWLTQKHPEIFQRNSEGQAAEHGSRNNYSTSSDVYRKYTEQIVTELGKRYGKDKRIMGWQLDNEPARGVDFSPAAQQKFRTWLKQKYGTIEALNKAWGAAFWSVLYNDFDQINIPNQRLLYGPSPHAVLDSKRFVADQMAGFLDFQAATLRKHLSPDQWIMTNYMVMENAPGFDPTRTKNLDFTCYTKYPVHGADEMLGDKGFRVGSMSGLAFLNDYHHALNKGVFGVMELQPGQVNWGAINPQPEPGSVRMWLWHTFAGGTALNCTYRFRQPLYGSEMYHYGIVGSDGVTTTPGGLEFAKYITEVKELRKQYKPAVTPPTEVTTRRTAILTSMDNLWDQDIQKQTTQWDPFGHQMKYFLAAKALGAPVDFVSEQMDWSAYKMLVVPAYQLVDAALIAKLQAYANNGGQLVITCRTGQKDRDSHLWQATWAAPIYKLIGAQVQFFDMMMPDTDGQVSFAGKNYRWNNWGDVLKPSAGTQTLGTYTNQYYVGQAAVTQVKQGKGTVTYVGVDTDGGELEKNIMRSVYQQAGIKTADYPAGVNVEYRDGFWVAVNYSSKPYTLPLPAGSKIVLGEKVLPCPGVTVWTSN</sequence>
<dbReference type="InterPro" id="IPR017853">
    <property type="entry name" value="GH"/>
</dbReference>
<keyword evidence="6" id="KW-0862">Zinc</keyword>
<dbReference type="SUPFAM" id="SSF52317">
    <property type="entry name" value="Class I glutamine amidotransferase-like"/>
    <property type="match status" value="1"/>
</dbReference>
<dbReference type="Pfam" id="PF08533">
    <property type="entry name" value="Glyco_hydro_42C"/>
    <property type="match status" value="1"/>
</dbReference>
<dbReference type="PANTHER" id="PTHR36447:SF2">
    <property type="entry name" value="BETA-GALACTOSIDASE YESZ"/>
    <property type="match status" value="1"/>
</dbReference>
<dbReference type="Proteomes" id="UP000831113">
    <property type="component" value="Chromosome"/>
</dbReference>
<dbReference type="InterPro" id="IPR013780">
    <property type="entry name" value="Glyco_hydro_b"/>
</dbReference>
<evidence type="ECO:0000256" key="8">
    <source>
        <dbReference type="PIRNR" id="PIRNR001084"/>
    </source>
</evidence>
<evidence type="ECO:0000259" key="11">
    <source>
        <dbReference type="Pfam" id="PF08532"/>
    </source>
</evidence>
<feature type="domain" description="Beta-galactosidase C-terminal" evidence="12">
    <location>
        <begin position="651"/>
        <end position="696"/>
    </location>
</feature>
<dbReference type="InterPro" id="IPR013739">
    <property type="entry name" value="Beta_galactosidase_C"/>
</dbReference>
<feature type="signal peptide" evidence="9">
    <location>
        <begin position="1"/>
        <end position="21"/>
    </location>
</feature>
<evidence type="ECO:0000256" key="7">
    <source>
        <dbReference type="ARBA" id="ARBA00023295"/>
    </source>
</evidence>
<dbReference type="InterPro" id="IPR029062">
    <property type="entry name" value="Class_I_gatase-like"/>
</dbReference>
<reference evidence="13 14" key="1">
    <citation type="submission" date="2022-03" db="EMBL/GenBank/DDBJ databases">
        <title>Hymenobactersp. isolated from the air.</title>
        <authorList>
            <person name="Won M."/>
            <person name="Kwon S.-W."/>
        </authorList>
    </citation>
    <scope>NUCLEOTIDE SEQUENCE [LARGE SCALE GENOMIC DNA]</scope>
    <source>
        <strain evidence="13 14">KACC 21982</strain>
    </source>
</reference>
<dbReference type="SUPFAM" id="SSF51011">
    <property type="entry name" value="Glycosyl hydrolase domain"/>
    <property type="match status" value="1"/>
</dbReference>
<keyword evidence="5 8" id="KW-0378">Hydrolase</keyword>
<feature type="domain" description="Beta-galactosidase trimerisation" evidence="11">
    <location>
        <begin position="439"/>
        <end position="641"/>
    </location>
</feature>
<name>A0ABY4CYQ0_9BACT</name>
<dbReference type="Gene3D" id="3.20.20.80">
    <property type="entry name" value="Glycosidases"/>
    <property type="match status" value="1"/>
</dbReference>
<proteinExistence type="inferred from homology"/>
<accession>A0ABY4CYQ0</accession>
<evidence type="ECO:0000313" key="14">
    <source>
        <dbReference type="Proteomes" id="UP000831113"/>
    </source>
</evidence>